<accession>A0A8H7XVQ7</accession>
<evidence type="ECO:0000256" key="1">
    <source>
        <dbReference type="ARBA" id="ARBA00006914"/>
    </source>
</evidence>
<evidence type="ECO:0000256" key="4">
    <source>
        <dbReference type="ARBA" id="ARBA00022942"/>
    </source>
</evidence>
<dbReference type="InterPro" id="IPR003959">
    <property type="entry name" value="ATPase_AAA_core"/>
</dbReference>
<dbReference type="InterPro" id="IPR050221">
    <property type="entry name" value="26S_Proteasome_ATPase"/>
</dbReference>
<protein>
    <recommendedName>
        <fullName evidence="7">AAA+ ATPase domain-containing protein</fullName>
    </recommendedName>
</protein>
<dbReference type="InterPro" id="IPR012340">
    <property type="entry name" value="NA-bd_OB-fold"/>
</dbReference>
<dbReference type="PROSITE" id="PS00674">
    <property type="entry name" value="AAA"/>
    <property type="match status" value="1"/>
</dbReference>
<keyword evidence="6" id="KW-0175">Coiled coil</keyword>
<feature type="domain" description="AAA+ ATPase" evidence="7">
    <location>
        <begin position="177"/>
        <end position="316"/>
    </location>
</feature>
<keyword evidence="2 5" id="KW-0547">Nucleotide-binding</keyword>
<dbReference type="OrthoDB" id="1664597at2759"/>
<evidence type="ECO:0000256" key="5">
    <source>
        <dbReference type="RuleBase" id="RU003651"/>
    </source>
</evidence>
<dbReference type="InterPro" id="IPR027417">
    <property type="entry name" value="P-loop_NTPase"/>
</dbReference>
<evidence type="ECO:0000259" key="7">
    <source>
        <dbReference type="SMART" id="SM00382"/>
    </source>
</evidence>
<dbReference type="SUPFAM" id="SSF52540">
    <property type="entry name" value="P-loop containing nucleoside triphosphate hydrolases"/>
    <property type="match status" value="1"/>
</dbReference>
<keyword evidence="3 5" id="KW-0067">ATP-binding</keyword>
<comment type="similarity">
    <text evidence="1 5">Belongs to the AAA ATPase family.</text>
</comment>
<comment type="caution">
    <text evidence="8">The sequence shown here is derived from an EMBL/GenBank/DDBJ whole genome shotgun (WGS) entry which is preliminary data.</text>
</comment>
<dbReference type="Pfam" id="PF17862">
    <property type="entry name" value="AAA_lid_3"/>
    <property type="match status" value="1"/>
</dbReference>
<evidence type="ECO:0000256" key="6">
    <source>
        <dbReference type="SAM" id="Coils"/>
    </source>
</evidence>
<evidence type="ECO:0000313" key="8">
    <source>
        <dbReference type="EMBL" id="KAG5166558.1"/>
    </source>
</evidence>
<dbReference type="PANTHER" id="PTHR23073">
    <property type="entry name" value="26S PROTEASOME REGULATORY SUBUNIT"/>
    <property type="match status" value="1"/>
</dbReference>
<dbReference type="EMBL" id="JAFIQS010000008">
    <property type="protein sequence ID" value="KAG5166558.1"/>
    <property type="molecule type" value="Genomic_DNA"/>
</dbReference>
<dbReference type="InterPro" id="IPR041569">
    <property type="entry name" value="AAA_lid_3"/>
</dbReference>
<dbReference type="InterPro" id="IPR003960">
    <property type="entry name" value="ATPase_AAA_CS"/>
</dbReference>
<dbReference type="SMART" id="SM00382">
    <property type="entry name" value="AAA"/>
    <property type="match status" value="1"/>
</dbReference>
<dbReference type="InterPro" id="IPR003593">
    <property type="entry name" value="AAA+_ATPase"/>
</dbReference>
<dbReference type="AlphaFoldDB" id="A0A8H7XVQ7"/>
<gene>
    <name evidence="8" type="ORF">JR316_008647</name>
</gene>
<organism evidence="8">
    <name type="scientific">Psilocybe cubensis</name>
    <name type="common">Psychedelic mushroom</name>
    <name type="synonym">Stropharia cubensis</name>
    <dbReference type="NCBI Taxonomy" id="181762"/>
    <lineage>
        <taxon>Eukaryota</taxon>
        <taxon>Fungi</taxon>
        <taxon>Dikarya</taxon>
        <taxon>Basidiomycota</taxon>
        <taxon>Agaricomycotina</taxon>
        <taxon>Agaricomycetes</taxon>
        <taxon>Agaricomycetidae</taxon>
        <taxon>Agaricales</taxon>
        <taxon>Agaricineae</taxon>
        <taxon>Strophariaceae</taxon>
        <taxon>Psilocybe</taxon>
    </lineage>
</organism>
<evidence type="ECO:0000256" key="3">
    <source>
        <dbReference type="ARBA" id="ARBA00022840"/>
    </source>
</evidence>
<dbReference type="Pfam" id="PF00004">
    <property type="entry name" value="AAA"/>
    <property type="match status" value="1"/>
</dbReference>
<feature type="coiled-coil region" evidence="6">
    <location>
        <begin position="30"/>
        <end position="64"/>
    </location>
</feature>
<dbReference type="Gene3D" id="2.40.50.140">
    <property type="entry name" value="Nucleic acid-binding proteins"/>
    <property type="match status" value="1"/>
</dbReference>
<dbReference type="GO" id="GO:0005524">
    <property type="term" value="F:ATP binding"/>
    <property type="evidence" value="ECO:0007669"/>
    <property type="project" value="UniProtKB-KW"/>
</dbReference>
<evidence type="ECO:0000256" key="2">
    <source>
        <dbReference type="ARBA" id="ARBA00022741"/>
    </source>
</evidence>
<sequence>MDTQASSSSIALDQRKQDTLKAYREKIRLHEASSTNLKNLRTSLKDLEKDYEKTEDDIKAVQSVGQIIGEVMKQLDSDRFIVKASSGPRYVVSYRPAIPAHKLKTGTRVSLDMTTLTIMRILPREVDPVVYKMSLEDPGDASFASIGGLSEQVRELREIIELPILNPELFIRVGIKPPKGVLLYGPPGTGKTLLARAVAATLNTKFLNVVSSAIVDKYIGESARVIREMFAFAKEHEPCVIFMDEIDAIGGRRFSEGTSADREIQRTLMELLNQMDGFDSLGKTKLIMATNRPDTLDPALLRPGRLDRKIEVPLPNEQGRLEILKIHSAKVSKAEGIDFEAIVKLTDGFNGADLRNVITEAGMFAIRDNRDVIAQEDLSKGARKVSDAKKHETKLEYTA</sequence>
<dbReference type="Pfam" id="PF16450">
    <property type="entry name" value="Prot_ATP_ID_OB_C"/>
    <property type="match status" value="1"/>
</dbReference>
<dbReference type="Gene3D" id="3.40.50.300">
    <property type="entry name" value="P-loop containing nucleotide triphosphate hydrolases"/>
    <property type="match status" value="1"/>
</dbReference>
<proteinExistence type="inferred from homology"/>
<dbReference type="InterPro" id="IPR032501">
    <property type="entry name" value="Prot_ATP_ID_OB_2nd"/>
</dbReference>
<dbReference type="FunFam" id="3.40.50.300:FF:000034">
    <property type="entry name" value="26S protease regulatory subunit 10B"/>
    <property type="match status" value="1"/>
</dbReference>
<dbReference type="GO" id="GO:0008540">
    <property type="term" value="C:proteasome regulatory particle, base subcomplex"/>
    <property type="evidence" value="ECO:0007669"/>
    <property type="project" value="UniProtKB-ARBA"/>
</dbReference>
<keyword evidence="4" id="KW-0647">Proteasome</keyword>
<reference evidence="8" key="1">
    <citation type="submission" date="2021-02" db="EMBL/GenBank/DDBJ databases">
        <title>Psilocybe cubensis genome.</title>
        <authorList>
            <person name="Mckernan K.J."/>
            <person name="Crawford S."/>
            <person name="Trippe A."/>
            <person name="Kane L.T."/>
            <person name="Mclaughlin S."/>
        </authorList>
    </citation>
    <scope>NUCLEOTIDE SEQUENCE [LARGE SCALE GENOMIC DNA]</scope>
    <source>
        <strain evidence="8">MGC-MH-2018</strain>
    </source>
</reference>
<dbReference type="GO" id="GO:0016887">
    <property type="term" value="F:ATP hydrolysis activity"/>
    <property type="evidence" value="ECO:0007669"/>
    <property type="project" value="InterPro"/>
</dbReference>
<dbReference type="Gene3D" id="1.10.8.60">
    <property type="match status" value="1"/>
</dbReference>
<name>A0A8H7XVQ7_PSICU</name>